<name>A0ABQ6K6Q2_9MICO</name>
<dbReference type="RefSeq" id="WP_284254019.1">
    <property type="nucleotide sequence ID" value="NZ_BSVB01000001.1"/>
</dbReference>
<evidence type="ECO:0000259" key="4">
    <source>
        <dbReference type="Pfam" id="PF12464"/>
    </source>
</evidence>
<feature type="region of interest" description="Disordered" evidence="3">
    <location>
        <begin position="78"/>
        <end position="105"/>
    </location>
</feature>
<keyword evidence="6" id="KW-1185">Reference proteome</keyword>
<reference evidence="6" key="1">
    <citation type="journal article" date="2019" name="Int. J. Syst. Evol. Microbiol.">
        <title>The Global Catalogue of Microorganisms (GCM) 10K type strain sequencing project: providing services to taxonomists for standard genome sequencing and annotation.</title>
        <authorList>
            <consortium name="The Broad Institute Genomics Platform"/>
            <consortium name="The Broad Institute Genome Sequencing Center for Infectious Disease"/>
            <person name="Wu L."/>
            <person name="Ma J."/>
        </authorList>
    </citation>
    <scope>NUCLEOTIDE SEQUENCE [LARGE SCALE GENOMIC DNA]</scope>
    <source>
        <strain evidence="6">NBRC 108894</strain>
    </source>
</reference>
<sequence length="105" mass="11585">MTTYTATDRLVADLIEKHDDVRAQFAGEWIRYRDSPALQELSWHAQSTCARINALFYDDPDEARRLFHELIPGAGAGIDFRPPSASTTASASPSATAPSSTRTSW</sequence>
<dbReference type="EMBL" id="BSVB01000001">
    <property type="protein sequence ID" value="GMA95223.1"/>
    <property type="molecule type" value="Genomic_DNA"/>
</dbReference>
<comment type="similarity">
    <text evidence="1">Belongs to the transferase hexapeptide repeat family.</text>
</comment>
<evidence type="ECO:0000313" key="6">
    <source>
        <dbReference type="Proteomes" id="UP001157034"/>
    </source>
</evidence>
<dbReference type="Proteomes" id="UP001157034">
    <property type="component" value="Unassembled WGS sequence"/>
</dbReference>
<gene>
    <name evidence="5" type="ORF">GCM10025881_20470</name>
</gene>
<evidence type="ECO:0000256" key="3">
    <source>
        <dbReference type="SAM" id="MobiDB-lite"/>
    </source>
</evidence>
<organism evidence="5 6">
    <name type="scientific">Pseudolysinimonas kribbensis</name>
    <dbReference type="NCBI Taxonomy" id="433641"/>
    <lineage>
        <taxon>Bacteria</taxon>
        <taxon>Bacillati</taxon>
        <taxon>Actinomycetota</taxon>
        <taxon>Actinomycetes</taxon>
        <taxon>Micrococcales</taxon>
        <taxon>Microbacteriaceae</taxon>
        <taxon>Pseudolysinimonas</taxon>
    </lineage>
</organism>
<evidence type="ECO:0000256" key="2">
    <source>
        <dbReference type="ARBA" id="ARBA00022679"/>
    </source>
</evidence>
<protein>
    <recommendedName>
        <fullName evidence="4">Maltose/galactoside acetyltransferase domain-containing protein</fullName>
    </recommendedName>
</protein>
<evidence type="ECO:0000256" key="1">
    <source>
        <dbReference type="ARBA" id="ARBA00007274"/>
    </source>
</evidence>
<feature type="compositionally biased region" description="Low complexity" evidence="3">
    <location>
        <begin position="81"/>
        <end position="105"/>
    </location>
</feature>
<evidence type="ECO:0000313" key="5">
    <source>
        <dbReference type="EMBL" id="GMA95223.1"/>
    </source>
</evidence>
<comment type="caution">
    <text evidence="5">The sequence shown here is derived from an EMBL/GenBank/DDBJ whole genome shotgun (WGS) entry which is preliminary data.</text>
</comment>
<keyword evidence="2" id="KW-0808">Transferase</keyword>
<proteinExistence type="inferred from homology"/>
<accession>A0ABQ6K6Q2</accession>
<dbReference type="InterPro" id="IPR024688">
    <property type="entry name" value="Mac_dom"/>
</dbReference>
<feature type="domain" description="Maltose/galactoside acetyltransferase" evidence="4">
    <location>
        <begin position="32"/>
        <end position="73"/>
    </location>
</feature>
<dbReference type="Pfam" id="PF12464">
    <property type="entry name" value="Mac"/>
    <property type="match status" value="1"/>
</dbReference>